<proteinExistence type="predicted"/>
<sequence>MAINSFMIEGQLVLRCSKPSAATTAFRFAGEQRKSKHAFFSPQQWCSASAKLVATMPTSMYLHSFSSQINFSLYRLYLSAATSRCWDMTSSSSFCCLWKHIGVHETEQSLETPLPQCHLCARHLHCHSLSSRQRAPP</sequence>
<dbReference type="AlphaFoldDB" id="A0A0A9B6K1"/>
<reference evidence="1" key="2">
    <citation type="journal article" date="2015" name="Data Brief">
        <title>Shoot transcriptome of the giant reed, Arundo donax.</title>
        <authorList>
            <person name="Barrero R.A."/>
            <person name="Guerrero F.D."/>
            <person name="Moolhuijzen P."/>
            <person name="Goolsby J.A."/>
            <person name="Tidwell J."/>
            <person name="Bellgard S.E."/>
            <person name="Bellgard M.I."/>
        </authorList>
    </citation>
    <scope>NUCLEOTIDE SEQUENCE</scope>
    <source>
        <tissue evidence="1">Shoot tissue taken approximately 20 cm above the soil surface</tissue>
    </source>
</reference>
<protein>
    <submittedName>
        <fullName evidence="1">Uncharacterized protein</fullName>
    </submittedName>
</protein>
<accession>A0A0A9B6K1</accession>
<dbReference type="EMBL" id="GBRH01242948">
    <property type="protein sequence ID" value="JAD54947.1"/>
    <property type="molecule type" value="Transcribed_RNA"/>
</dbReference>
<organism evidence="1">
    <name type="scientific">Arundo donax</name>
    <name type="common">Giant reed</name>
    <name type="synonym">Donax arundinaceus</name>
    <dbReference type="NCBI Taxonomy" id="35708"/>
    <lineage>
        <taxon>Eukaryota</taxon>
        <taxon>Viridiplantae</taxon>
        <taxon>Streptophyta</taxon>
        <taxon>Embryophyta</taxon>
        <taxon>Tracheophyta</taxon>
        <taxon>Spermatophyta</taxon>
        <taxon>Magnoliopsida</taxon>
        <taxon>Liliopsida</taxon>
        <taxon>Poales</taxon>
        <taxon>Poaceae</taxon>
        <taxon>PACMAD clade</taxon>
        <taxon>Arundinoideae</taxon>
        <taxon>Arundineae</taxon>
        <taxon>Arundo</taxon>
    </lineage>
</organism>
<name>A0A0A9B6K1_ARUDO</name>
<evidence type="ECO:0000313" key="1">
    <source>
        <dbReference type="EMBL" id="JAD54947.1"/>
    </source>
</evidence>
<reference evidence="1" key="1">
    <citation type="submission" date="2014-09" db="EMBL/GenBank/DDBJ databases">
        <authorList>
            <person name="Magalhaes I.L.F."/>
            <person name="Oliveira U."/>
            <person name="Santos F.R."/>
            <person name="Vidigal T.H.D.A."/>
            <person name="Brescovit A.D."/>
            <person name="Santos A.J."/>
        </authorList>
    </citation>
    <scope>NUCLEOTIDE SEQUENCE</scope>
    <source>
        <tissue evidence="1">Shoot tissue taken approximately 20 cm above the soil surface</tissue>
    </source>
</reference>